<name>V9H6F3_9NEIS</name>
<organism evidence="1 2">
    <name type="scientific">Simonsiella muelleri ATCC 29453</name>
    <dbReference type="NCBI Taxonomy" id="641147"/>
    <lineage>
        <taxon>Bacteria</taxon>
        <taxon>Pseudomonadati</taxon>
        <taxon>Pseudomonadota</taxon>
        <taxon>Betaproteobacteria</taxon>
        <taxon>Neisseriales</taxon>
        <taxon>Neisseriaceae</taxon>
        <taxon>Simonsiella</taxon>
    </lineage>
</organism>
<dbReference type="RefSeq" id="WP_002640999.1">
    <property type="nucleotide sequence ID" value="NZ_CP019448.1"/>
</dbReference>
<keyword evidence="2" id="KW-1185">Reference proteome</keyword>
<evidence type="ECO:0000313" key="1">
    <source>
        <dbReference type="EMBL" id="EFG31672.1"/>
    </source>
</evidence>
<sequence>MIQNILNLVGKNSLIGNLIVSARQLNLEFNVTNSDDGKQYIASLTEIFEFGMSLRPEVGFCYLNEKEARNYTFDNQGKFISILMEISQTMQPLCLFNHIDERQWTYVFVLMNSADIIPLFQQAKPNDYFLSNTQGQLMLAANWHDFSYITQSS</sequence>
<dbReference type="OrthoDB" id="8611965at2"/>
<dbReference type="eggNOG" id="ENOG5031C7V">
    <property type="taxonomic scope" value="Bacteria"/>
</dbReference>
<accession>V9H6F3</accession>
<gene>
    <name evidence="1" type="ORF">HMPREF9021_00067</name>
</gene>
<dbReference type="HOGENOM" id="CLU_1712047_0_0_4"/>
<dbReference type="KEGG" id="smur:BWP33_02230"/>
<dbReference type="AlphaFoldDB" id="V9H6F3"/>
<comment type="caution">
    <text evidence="1">The sequence shown here is derived from an EMBL/GenBank/DDBJ whole genome shotgun (WGS) entry which is preliminary data.</text>
</comment>
<reference evidence="1 2" key="2">
    <citation type="submission" date="2011-10" db="EMBL/GenBank/DDBJ databases">
        <title>The Genome Sequence of Simonsiella muelleri ATCC 29453.</title>
        <authorList>
            <consortium name="The Broad Institute Genome Sequencing Platform"/>
            <consortium name="The Broad Institute Genome Sequencing Center for Infectious Disease"/>
            <person name="Earl A."/>
            <person name="Ward D."/>
            <person name="Feldgarden M."/>
            <person name="Gevers D."/>
            <person name="Izard J."/>
            <person name="Baranova O.V."/>
            <person name="Blanton J.M."/>
            <person name="Tanner A.C."/>
            <person name="Dewhirst F."/>
            <person name="Young S.K."/>
            <person name="Zeng Q."/>
            <person name="Gargeya S."/>
            <person name="Fitzgerald M."/>
            <person name="Haas B."/>
            <person name="Abouelleil A."/>
            <person name="Alvarado L."/>
            <person name="Arachchi H.M."/>
            <person name="Berlin A."/>
            <person name="Brown A."/>
            <person name="Chapman S.B."/>
            <person name="Chen Z."/>
            <person name="Dunbar C."/>
            <person name="Freedman E."/>
            <person name="Gearin G."/>
            <person name="Goldberg J."/>
            <person name="Griggs A."/>
            <person name="Gujja S."/>
            <person name="Heiman D."/>
            <person name="Howarth C."/>
            <person name="Larson L."/>
            <person name="Lui A."/>
            <person name="MacDonald P.J.P."/>
            <person name="Montmayeur A."/>
            <person name="Murphy C."/>
            <person name="Neiman D."/>
            <person name="Pearson M."/>
            <person name="Priest M."/>
            <person name="Roberts A."/>
            <person name="Saif S."/>
            <person name="Shea T."/>
            <person name="Shenoy N."/>
            <person name="Sisk P."/>
            <person name="Stolte C."/>
            <person name="Sykes S."/>
            <person name="Wortman J."/>
            <person name="Nusbaum C."/>
            <person name="Birren B."/>
        </authorList>
    </citation>
    <scope>NUCLEOTIDE SEQUENCE [LARGE SCALE GENOMIC DNA]</scope>
    <source>
        <strain evidence="1 2">ATCC 29453</strain>
    </source>
</reference>
<proteinExistence type="predicted"/>
<protein>
    <submittedName>
        <fullName evidence="1">Uncharacterized protein</fullName>
    </submittedName>
</protein>
<dbReference type="EMBL" id="ADCY02000001">
    <property type="protein sequence ID" value="EFG31672.1"/>
    <property type="molecule type" value="Genomic_DNA"/>
</dbReference>
<reference evidence="1 2" key="1">
    <citation type="submission" date="2010-03" db="EMBL/GenBank/DDBJ databases">
        <authorList>
            <consortium name="The Broad Institute Genome Sequencing Platform"/>
            <person name="Ward D."/>
            <person name="Earl A."/>
            <person name="Feldgarden M."/>
            <person name="Gevers D."/>
            <person name="Young S."/>
            <person name="Zeng Q."/>
            <person name="Koehrsen M."/>
            <person name="Alvarado L."/>
            <person name="Berlin A.M."/>
            <person name="Borenstein D."/>
            <person name="Chapman S.B."/>
            <person name="Chen Z."/>
            <person name="Engels R."/>
            <person name="Freedman E."/>
            <person name="Gellesch M."/>
            <person name="Goldberg J."/>
            <person name="Griggs A."/>
            <person name="Gujja S."/>
            <person name="Heilman E.R."/>
            <person name="Heiman D.I."/>
            <person name="Hepburn T.A."/>
            <person name="Howarth C."/>
            <person name="Jen D."/>
            <person name="Larson L."/>
            <person name="Mehta T."/>
            <person name="Park D."/>
            <person name="Pearson M."/>
            <person name="Richards J."/>
            <person name="Roberts A."/>
            <person name="Saif S."/>
            <person name="Shea T.D."/>
            <person name="Shenoy N."/>
            <person name="Sisk P."/>
            <person name="Stolte C."/>
            <person name="Sykes S.N."/>
            <person name="Walk T."/>
            <person name="White J."/>
            <person name="Yandava C."/>
            <person name="Izard J."/>
            <person name="Baranova O.V."/>
            <person name="Blanton J.M."/>
            <person name="Tanner A.C."/>
            <person name="Dewhirst F."/>
            <person name="Haas B."/>
            <person name="Nusbaum C."/>
            <person name="Birren B."/>
        </authorList>
    </citation>
    <scope>NUCLEOTIDE SEQUENCE [LARGE SCALE GENOMIC DNA]</scope>
    <source>
        <strain evidence="1 2">ATCC 29453</strain>
    </source>
</reference>
<dbReference type="Proteomes" id="UP000017813">
    <property type="component" value="Unassembled WGS sequence"/>
</dbReference>
<evidence type="ECO:0000313" key="2">
    <source>
        <dbReference type="Proteomes" id="UP000017813"/>
    </source>
</evidence>